<feature type="non-terminal residue" evidence="3">
    <location>
        <position position="1"/>
    </location>
</feature>
<keyword evidence="1" id="KW-0812">Transmembrane</keyword>
<name>A0A7J6A6G1_AMEME</name>
<keyword evidence="1" id="KW-0472">Membrane</keyword>
<sequence length="105" mass="12027">MKLILRALALLLLSYLTEAKQKDFYTFKVVNSRGRLVSLEKYRGSLINLTHTHVCMYVCACVCVCMYVCMHVCVCMCVRVCMYVCMHVCMCLCVCVCVCMCVCVY</sequence>
<feature type="chain" id="PRO_5029801830" evidence="2">
    <location>
        <begin position="20"/>
        <end position="105"/>
    </location>
</feature>
<evidence type="ECO:0000313" key="4">
    <source>
        <dbReference type="Proteomes" id="UP000593565"/>
    </source>
</evidence>
<dbReference type="AlphaFoldDB" id="A0A7J6A6G1"/>
<feature type="signal peptide" evidence="2">
    <location>
        <begin position="1"/>
        <end position="19"/>
    </location>
</feature>
<dbReference type="Proteomes" id="UP000593565">
    <property type="component" value="Unassembled WGS sequence"/>
</dbReference>
<dbReference type="EMBL" id="JAAGNN010000017">
    <property type="protein sequence ID" value="KAF4078435.1"/>
    <property type="molecule type" value="Genomic_DNA"/>
</dbReference>
<keyword evidence="2" id="KW-0732">Signal</keyword>
<keyword evidence="4" id="KW-1185">Reference proteome</keyword>
<accession>A0A7J6A6G1</accession>
<feature type="transmembrane region" description="Helical" evidence="1">
    <location>
        <begin position="46"/>
        <end position="68"/>
    </location>
</feature>
<protein>
    <submittedName>
        <fullName evidence="3">Uncharacterized protein</fullName>
    </submittedName>
</protein>
<gene>
    <name evidence="3" type="ORF">AMELA_G00199100</name>
</gene>
<evidence type="ECO:0000256" key="1">
    <source>
        <dbReference type="SAM" id="Phobius"/>
    </source>
</evidence>
<proteinExistence type="predicted"/>
<reference evidence="3 4" key="1">
    <citation type="submission" date="2020-02" db="EMBL/GenBank/DDBJ databases">
        <title>A chromosome-scale genome assembly of the black bullhead catfish (Ameiurus melas).</title>
        <authorList>
            <person name="Wen M."/>
            <person name="Zham M."/>
            <person name="Cabau C."/>
            <person name="Klopp C."/>
            <person name="Donnadieu C."/>
            <person name="Roques C."/>
            <person name="Bouchez O."/>
            <person name="Lampietro C."/>
            <person name="Jouanno E."/>
            <person name="Herpin A."/>
            <person name="Louis A."/>
            <person name="Berthelot C."/>
            <person name="Parey E."/>
            <person name="Roest-Crollius H."/>
            <person name="Braasch I."/>
            <person name="Postlethwait J."/>
            <person name="Robinson-Rechavi M."/>
            <person name="Echchiki A."/>
            <person name="Begum T."/>
            <person name="Montfort J."/>
            <person name="Schartl M."/>
            <person name="Bobe J."/>
            <person name="Guiguen Y."/>
        </authorList>
    </citation>
    <scope>NUCLEOTIDE SEQUENCE [LARGE SCALE GENOMIC DNA]</scope>
    <source>
        <strain evidence="3">M_S1</strain>
        <tissue evidence="3">Blood</tissue>
    </source>
</reference>
<comment type="caution">
    <text evidence="3">The sequence shown here is derived from an EMBL/GenBank/DDBJ whole genome shotgun (WGS) entry which is preliminary data.</text>
</comment>
<evidence type="ECO:0000256" key="2">
    <source>
        <dbReference type="SAM" id="SignalP"/>
    </source>
</evidence>
<evidence type="ECO:0000313" key="3">
    <source>
        <dbReference type="EMBL" id="KAF4078435.1"/>
    </source>
</evidence>
<feature type="transmembrane region" description="Helical" evidence="1">
    <location>
        <begin position="80"/>
        <end position="104"/>
    </location>
</feature>
<organism evidence="3 4">
    <name type="scientific">Ameiurus melas</name>
    <name type="common">Black bullhead</name>
    <name type="synonym">Silurus melas</name>
    <dbReference type="NCBI Taxonomy" id="219545"/>
    <lineage>
        <taxon>Eukaryota</taxon>
        <taxon>Metazoa</taxon>
        <taxon>Chordata</taxon>
        <taxon>Craniata</taxon>
        <taxon>Vertebrata</taxon>
        <taxon>Euteleostomi</taxon>
        <taxon>Actinopterygii</taxon>
        <taxon>Neopterygii</taxon>
        <taxon>Teleostei</taxon>
        <taxon>Ostariophysi</taxon>
        <taxon>Siluriformes</taxon>
        <taxon>Ictaluridae</taxon>
        <taxon>Ameiurus</taxon>
    </lineage>
</organism>
<keyword evidence="1" id="KW-1133">Transmembrane helix</keyword>